<evidence type="ECO:0000313" key="1">
    <source>
        <dbReference type="EMBL" id="KAK7273153.1"/>
    </source>
</evidence>
<proteinExistence type="predicted"/>
<protein>
    <submittedName>
        <fullName evidence="1">Uncharacterized protein</fullName>
    </submittedName>
</protein>
<gene>
    <name evidence="1" type="ORF">RIF29_14201</name>
</gene>
<dbReference type="EMBL" id="JAYWIO010000003">
    <property type="protein sequence ID" value="KAK7273153.1"/>
    <property type="molecule type" value="Genomic_DNA"/>
</dbReference>
<sequence length="100" mass="11170">MHDDDGVSTQPENRNTATWAFILRHSLRKPCASHPPCIYLDLTSSAASASKSQLNACLIPRMLIRIAIRSYPDYKLKFSKGLASLTCGRLMLALRCHCSY</sequence>
<evidence type="ECO:0000313" key="2">
    <source>
        <dbReference type="Proteomes" id="UP001372338"/>
    </source>
</evidence>
<reference evidence="1 2" key="1">
    <citation type="submission" date="2024-01" db="EMBL/GenBank/DDBJ databases">
        <title>The genomes of 5 underutilized Papilionoideae crops provide insights into root nodulation and disease resistanc.</title>
        <authorList>
            <person name="Yuan L."/>
        </authorList>
    </citation>
    <scope>NUCLEOTIDE SEQUENCE [LARGE SCALE GENOMIC DNA]</scope>
    <source>
        <strain evidence="1">ZHUSHIDOU_FW_LH</strain>
        <tissue evidence="1">Leaf</tissue>
    </source>
</reference>
<dbReference type="Proteomes" id="UP001372338">
    <property type="component" value="Unassembled WGS sequence"/>
</dbReference>
<comment type="caution">
    <text evidence="1">The sequence shown here is derived from an EMBL/GenBank/DDBJ whole genome shotgun (WGS) entry which is preliminary data.</text>
</comment>
<keyword evidence="2" id="KW-1185">Reference proteome</keyword>
<name>A0AAN9FJL8_CROPI</name>
<accession>A0AAN9FJL8</accession>
<dbReference type="AlphaFoldDB" id="A0AAN9FJL8"/>
<organism evidence="1 2">
    <name type="scientific">Crotalaria pallida</name>
    <name type="common">Smooth rattlebox</name>
    <name type="synonym">Crotalaria striata</name>
    <dbReference type="NCBI Taxonomy" id="3830"/>
    <lineage>
        <taxon>Eukaryota</taxon>
        <taxon>Viridiplantae</taxon>
        <taxon>Streptophyta</taxon>
        <taxon>Embryophyta</taxon>
        <taxon>Tracheophyta</taxon>
        <taxon>Spermatophyta</taxon>
        <taxon>Magnoliopsida</taxon>
        <taxon>eudicotyledons</taxon>
        <taxon>Gunneridae</taxon>
        <taxon>Pentapetalae</taxon>
        <taxon>rosids</taxon>
        <taxon>fabids</taxon>
        <taxon>Fabales</taxon>
        <taxon>Fabaceae</taxon>
        <taxon>Papilionoideae</taxon>
        <taxon>50 kb inversion clade</taxon>
        <taxon>genistoids sensu lato</taxon>
        <taxon>core genistoids</taxon>
        <taxon>Crotalarieae</taxon>
        <taxon>Crotalaria</taxon>
    </lineage>
</organism>